<proteinExistence type="predicted"/>
<gene>
    <name evidence="1" type="ORF">TAV2_LOCUS19881</name>
</gene>
<sequence length="181" mass="20657">MLDERPMPPQELVMSPSFSCRWKLSMPISMTNTPNSRGKDIDGHLAATILEQRIHNLLGTAPLSFEDPKHKVADFFGLNRAPVDQTIVKRPCGIRMDLHLKFQIGHAERICIGKLHRISFLNRSNSDPLRPSTCQEIGNPQNLLHMELFTCSCSRFMRWLKSVCNVPPATYRCMLDRSLVE</sequence>
<dbReference type="Proteomes" id="UP000836841">
    <property type="component" value="Chromosome 6"/>
</dbReference>
<protein>
    <submittedName>
        <fullName evidence="1">Uncharacterized protein</fullName>
    </submittedName>
</protein>
<evidence type="ECO:0000313" key="2">
    <source>
        <dbReference type="Proteomes" id="UP000836841"/>
    </source>
</evidence>
<evidence type="ECO:0000313" key="1">
    <source>
        <dbReference type="EMBL" id="CAH2070352.1"/>
    </source>
</evidence>
<dbReference type="AlphaFoldDB" id="A0AAU9SP74"/>
<keyword evidence="2" id="KW-1185">Reference proteome</keyword>
<reference evidence="1 2" key="1">
    <citation type="submission" date="2022-03" db="EMBL/GenBank/DDBJ databases">
        <authorList>
            <person name="Nunn A."/>
            <person name="Chopra R."/>
            <person name="Nunn A."/>
            <person name="Contreras Garrido A."/>
        </authorList>
    </citation>
    <scope>NUCLEOTIDE SEQUENCE [LARGE SCALE GENOMIC DNA]</scope>
</reference>
<dbReference type="EMBL" id="OU466862">
    <property type="protein sequence ID" value="CAH2070352.1"/>
    <property type="molecule type" value="Genomic_DNA"/>
</dbReference>
<accession>A0AAU9SP74</accession>
<name>A0AAU9SP74_THLAR</name>
<organism evidence="1 2">
    <name type="scientific">Thlaspi arvense</name>
    <name type="common">Field penny-cress</name>
    <dbReference type="NCBI Taxonomy" id="13288"/>
    <lineage>
        <taxon>Eukaryota</taxon>
        <taxon>Viridiplantae</taxon>
        <taxon>Streptophyta</taxon>
        <taxon>Embryophyta</taxon>
        <taxon>Tracheophyta</taxon>
        <taxon>Spermatophyta</taxon>
        <taxon>Magnoliopsida</taxon>
        <taxon>eudicotyledons</taxon>
        <taxon>Gunneridae</taxon>
        <taxon>Pentapetalae</taxon>
        <taxon>rosids</taxon>
        <taxon>malvids</taxon>
        <taxon>Brassicales</taxon>
        <taxon>Brassicaceae</taxon>
        <taxon>Thlaspideae</taxon>
        <taxon>Thlaspi</taxon>
    </lineage>
</organism>